<gene>
    <name evidence="3" type="ORF">SAMN05444370_10122</name>
</gene>
<dbReference type="AlphaFoldDB" id="A0A1H3VEB8"/>
<evidence type="ECO:0000259" key="2">
    <source>
        <dbReference type="PROSITE" id="PS50851"/>
    </source>
</evidence>
<dbReference type="RefSeq" id="WP_093247467.1">
    <property type="nucleotide sequence ID" value="NZ_FNQM01000001.1"/>
</dbReference>
<protein>
    <submittedName>
        <fullName evidence="3">Chemotaxis signal transduction protein</fullName>
    </submittedName>
</protein>
<accession>A0A1H3VEB8</accession>
<dbReference type="SUPFAM" id="SSF50341">
    <property type="entry name" value="CheW-like"/>
    <property type="match status" value="3"/>
</dbReference>
<proteinExistence type="predicted"/>
<dbReference type="PROSITE" id="PS50851">
    <property type="entry name" value="CHEW"/>
    <property type="match status" value="3"/>
</dbReference>
<dbReference type="GO" id="GO:0006935">
    <property type="term" value="P:chemotaxis"/>
    <property type="evidence" value="ECO:0007669"/>
    <property type="project" value="InterPro"/>
</dbReference>
<dbReference type="Pfam" id="PF01584">
    <property type="entry name" value="CheW"/>
    <property type="match status" value="3"/>
</dbReference>
<feature type="domain" description="CheW-like" evidence="2">
    <location>
        <begin position="193"/>
        <end position="332"/>
    </location>
</feature>
<evidence type="ECO:0000313" key="4">
    <source>
        <dbReference type="Proteomes" id="UP000198703"/>
    </source>
</evidence>
<feature type="domain" description="CheW-like" evidence="2">
    <location>
        <begin position="394"/>
        <end position="531"/>
    </location>
</feature>
<dbReference type="PANTHER" id="PTHR22617:SF23">
    <property type="entry name" value="CHEMOTAXIS PROTEIN CHEW"/>
    <property type="match status" value="1"/>
</dbReference>
<dbReference type="Proteomes" id="UP000198703">
    <property type="component" value="Unassembled WGS sequence"/>
</dbReference>
<dbReference type="InterPro" id="IPR002545">
    <property type="entry name" value="CheW-lke_dom"/>
</dbReference>
<dbReference type="Gene3D" id="2.40.50.180">
    <property type="entry name" value="CheA-289, Domain 4"/>
    <property type="match status" value="3"/>
</dbReference>
<dbReference type="PANTHER" id="PTHR22617">
    <property type="entry name" value="CHEMOTAXIS SENSOR HISTIDINE KINASE-RELATED"/>
    <property type="match status" value="1"/>
</dbReference>
<evidence type="ECO:0000313" key="3">
    <source>
        <dbReference type="EMBL" id="SDZ73143.1"/>
    </source>
</evidence>
<reference evidence="3 4" key="1">
    <citation type="submission" date="2016-10" db="EMBL/GenBank/DDBJ databases">
        <authorList>
            <person name="de Groot N.N."/>
        </authorList>
    </citation>
    <scope>NUCLEOTIDE SEQUENCE [LARGE SCALE GENOMIC DNA]</scope>
    <source>
        <strain evidence="3 4">DSM 15345</strain>
    </source>
</reference>
<feature type="compositionally biased region" description="Basic and acidic residues" evidence="1">
    <location>
        <begin position="359"/>
        <end position="369"/>
    </location>
</feature>
<dbReference type="InterPro" id="IPR039315">
    <property type="entry name" value="CheW"/>
</dbReference>
<organism evidence="3 4">
    <name type="scientific">Rubrimonas cliftonensis</name>
    <dbReference type="NCBI Taxonomy" id="89524"/>
    <lineage>
        <taxon>Bacteria</taxon>
        <taxon>Pseudomonadati</taxon>
        <taxon>Pseudomonadota</taxon>
        <taxon>Alphaproteobacteria</taxon>
        <taxon>Rhodobacterales</taxon>
        <taxon>Paracoccaceae</taxon>
        <taxon>Rubrimonas</taxon>
    </lineage>
</organism>
<name>A0A1H3VEB8_9RHOB</name>
<dbReference type="GO" id="GO:0005829">
    <property type="term" value="C:cytosol"/>
    <property type="evidence" value="ECO:0007669"/>
    <property type="project" value="TreeGrafter"/>
</dbReference>
<dbReference type="GO" id="GO:0007165">
    <property type="term" value="P:signal transduction"/>
    <property type="evidence" value="ECO:0007669"/>
    <property type="project" value="InterPro"/>
</dbReference>
<dbReference type="InterPro" id="IPR036061">
    <property type="entry name" value="CheW-like_dom_sf"/>
</dbReference>
<evidence type="ECO:0000256" key="1">
    <source>
        <dbReference type="SAM" id="MobiDB-lite"/>
    </source>
</evidence>
<feature type="region of interest" description="Disordered" evidence="1">
    <location>
        <begin position="353"/>
        <end position="390"/>
    </location>
</feature>
<dbReference type="Gene3D" id="2.30.30.40">
    <property type="entry name" value="SH3 Domains"/>
    <property type="match status" value="2"/>
</dbReference>
<dbReference type="OrthoDB" id="3291462at2"/>
<dbReference type="SMART" id="SM00260">
    <property type="entry name" value="CheW"/>
    <property type="match status" value="3"/>
</dbReference>
<dbReference type="STRING" id="89524.SAMN05444370_10122"/>
<dbReference type="EMBL" id="FNQM01000001">
    <property type="protein sequence ID" value="SDZ73143.1"/>
    <property type="molecule type" value="Genomic_DNA"/>
</dbReference>
<keyword evidence="4" id="KW-1185">Reference proteome</keyword>
<sequence length="532" mass="55573">MDGGVAPATVDGAAPEAFVPLMTLGQFAAPASETIERTFGLFRIGAALVAIPVGAVREATLNRPLSALPGACDGMLGVLTLRGDVIPVLDLRRVVGGEVGGPPQPIILVVRLQGHRLLGFSADEVCGIARAAPGRIASLETRSLGDATLTPETLVVGEEAAAVLDIERIGALPGVPLGMEQAPAGRNRGGDDLRAMLTFRADEAYFAVDALRVEAAVPRQPIRRNALSHGPCIGVIERQRLEIPVLCPSGALGVGEAQHPAEAEVVILRLDNGALIGLAMDEVRDIRRVPGGEIVPLPQGCAGGFFSGLIAESEGVQSLVLDLAAISARKLFVDLAAMTRSLSDGTCAEDRLAASTRGETGRPDAKGEAGEADVGAAPETVARSAAEPRGVVSDRRQHLVYEAGSEFATPLTDVREITPMPPKLAPPPSRRAGLLGVWRHRDGATPLYSLAGALGLFPPQRETHVLIVETRSGCVGFAIERLNSIETAVWRSRQVREDHAPGDVLVRIGVGEGARAVARADLAALAETLLER</sequence>
<feature type="domain" description="CheW-like" evidence="2">
    <location>
        <begin position="36"/>
        <end position="175"/>
    </location>
</feature>